<dbReference type="CDD" id="cd00928">
    <property type="entry name" value="Cyt_c_Oxidase_VIIa"/>
    <property type="match status" value="1"/>
</dbReference>
<dbReference type="AlphaFoldDB" id="A0A8I6GHX2"/>
<evidence type="ECO:0000256" key="9">
    <source>
        <dbReference type="SAM" id="Phobius"/>
    </source>
</evidence>
<reference evidence="10" key="3">
    <citation type="submission" date="2025-09" db="UniProtKB">
        <authorList>
            <consortium name="Ensembl"/>
        </authorList>
    </citation>
    <scope>IDENTIFICATION</scope>
    <source>
        <strain evidence="10">Brown Norway</strain>
    </source>
</reference>
<dbReference type="GeneTree" id="ENSGT00940000154815"/>
<keyword evidence="3" id="KW-0999">Mitochondrion inner membrane</keyword>
<evidence type="ECO:0000256" key="5">
    <source>
        <dbReference type="ARBA" id="ARBA00023128"/>
    </source>
</evidence>
<protein>
    <recommendedName>
        <fullName evidence="7">Cytochrome c oxidase subunit 7A2-like, mitochondrial</fullName>
    </recommendedName>
    <alternativeName>
        <fullName evidence="8">Supercomplex assembly factor 1</fullName>
    </alternativeName>
</protein>
<keyword evidence="13" id="KW-1267">Proteomics identification</keyword>
<reference evidence="10" key="1">
    <citation type="submission" date="2024-01" db="EMBL/GenBank/DDBJ databases">
        <title>GRCr8: a new rat reference genome assembly contstructed from accurate long reads and long range scaffolding.</title>
        <authorList>
            <person name="Doris P.A."/>
            <person name="Kalbfleisch T."/>
            <person name="Li K."/>
            <person name="Howe K."/>
            <person name="Wood J."/>
        </authorList>
    </citation>
    <scope>NUCLEOTIDE SEQUENCE [LARGE SCALE GENOMIC DNA]</scope>
    <source>
        <strain evidence="10">Brown Norway</strain>
    </source>
</reference>
<dbReference type="Ensembl" id="ENSRNOT00000095241.2">
    <property type="protein sequence ID" value="ENSRNOP00000090089.1"/>
    <property type="gene ID" value="ENSRNOG00000004526.9"/>
</dbReference>
<evidence type="ECO:0000256" key="8">
    <source>
        <dbReference type="ARBA" id="ARBA00049792"/>
    </source>
</evidence>
<evidence type="ECO:0000313" key="11">
    <source>
        <dbReference type="Proteomes" id="UP000002494"/>
    </source>
</evidence>
<dbReference type="RGD" id="1306111">
    <property type="gene designation" value="Cox7a2l"/>
</dbReference>
<evidence type="ECO:0007829" key="13">
    <source>
        <dbReference type="PeptideAtlas" id="A0A8I6GHX2"/>
    </source>
</evidence>
<keyword evidence="6 9" id="KW-0472">Membrane</keyword>
<dbReference type="InterPro" id="IPR036539">
    <property type="entry name" value="Cyt_c_oxidase_su7a_sf"/>
</dbReference>
<dbReference type="Proteomes" id="UP000002494">
    <property type="component" value="Chromosome 6"/>
</dbReference>
<keyword evidence="9" id="KW-0812">Transmembrane</keyword>
<dbReference type="AGR" id="RGD:1306111"/>
<evidence type="ECO:0000313" key="12">
    <source>
        <dbReference type="RGD" id="1306111"/>
    </source>
</evidence>
<dbReference type="GO" id="GO:0045277">
    <property type="term" value="C:respiratory chain complex IV"/>
    <property type="evidence" value="ECO:0007669"/>
    <property type="project" value="InterPro"/>
</dbReference>
<sequence>MYYKFSSFTQKLASAWASEAYTPQGFKPVSREAPPIIFATPTKLTSSVTAYDYAGKNKVPELQRFFQPPFLKSSLLQFGPLTNNGTSVQKADGVPIHLKRGLPDQMLYRTTMALTVGGTIYCLIALYMASKPKNK</sequence>
<evidence type="ECO:0000256" key="2">
    <source>
        <dbReference type="ARBA" id="ARBA00009331"/>
    </source>
</evidence>
<name>A0A8I6GHX2_RAT</name>
<dbReference type="SUPFAM" id="SSF81419">
    <property type="entry name" value="Mitochondrial cytochrome c oxidase subunit VIIa"/>
    <property type="match status" value="1"/>
</dbReference>
<dbReference type="Gene3D" id="4.10.91.10">
    <property type="entry name" value="Cytochrome c oxidase, subunit VIIa"/>
    <property type="match status" value="1"/>
</dbReference>
<dbReference type="PIRSF" id="PIRSF037710">
    <property type="entry name" value="COX7A-rel_mt"/>
    <property type="match status" value="1"/>
</dbReference>
<keyword evidence="5" id="KW-0496">Mitochondrion</keyword>
<organism evidence="10 11">
    <name type="scientific">Rattus norvegicus</name>
    <name type="common">Rat</name>
    <dbReference type="NCBI Taxonomy" id="10116"/>
    <lineage>
        <taxon>Eukaryota</taxon>
        <taxon>Metazoa</taxon>
        <taxon>Chordata</taxon>
        <taxon>Craniata</taxon>
        <taxon>Vertebrata</taxon>
        <taxon>Euteleostomi</taxon>
        <taxon>Mammalia</taxon>
        <taxon>Eutheria</taxon>
        <taxon>Euarchontoglires</taxon>
        <taxon>Glires</taxon>
        <taxon>Rodentia</taxon>
        <taxon>Myomorpha</taxon>
        <taxon>Muroidea</taxon>
        <taxon>Muridae</taxon>
        <taxon>Murinae</taxon>
        <taxon>Rattus</taxon>
    </lineage>
</organism>
<feature type="transmembrane region" description="Helical" evidence="9">
    <location>
        <begin position="106"/>
        <end position="129"/>
    </location>
</feature>
<evidence type="ECO:0000256" key="4">
    <source>
        <dbReference type="ARBA" id="ARBA00022946"/>
    </source>
</evidence>
<proteinExistence type="evidence at protein level"/>
<accession>A0A8I6GHX2</accession>
<dbReference type="PANTHER" id="PTHR10510:SF2">
    <property type="entry name" value="CYTOCHROME C OXIDASE SUBUNIT 7A-RELATED PROTEIN, MITOCHONDRIAL"/>
    <property type="match status" value="1"/>
</dbReference>
<evidence type="ECO:0000256" key="6">
    <source>
        <dbReference type="ARBA" id="ARBA00023136"/>
    </source>
</evidence>
<dbReference type="FunFam" id="4.10.91.10:FF:000001">
    <property type="entry name" value="Cytochrome c oxidase subunit 7A1, mitochondrial"/>
    <property type="match status" value="1"/>
</dbReference>
<evidence type="ECO:0000256" key="1">
    <source>
        <dbReference type="ARBA" id="ARBA00004434"/>
    </source>
</evidence>
<keyword evidence="11" id="KW-1185">Reference proteome</keyword>
<dbReference type="InterPro" id="IPR017267">
    <property type="entry name" value="Cyt_c_oxidase_su7a-rel_mt"/>
</dbReference>
<dbReference type="GO" id="GO:0005743">
    <property type="term" value="C:mitochondrial inner membrane"/>
    <property type="evidence" value="ECO:0007669"/>
    <property type="project" value="UniProtKB-SubCell"/>
</dbReference>
<reference evidence="10" key="2">
    <citation type="submission" date="2025-08" db="UniProtKB">
        <authorList>
            <consortium name="Ensembl"/>
        </authorList>
    </citation>
    <scope>IDENTIFICATION</scope>
    <source>
        <strain evidence="10">Brown Norway</strain>
    </source>
</reference>
<comment type="subcellular location">
    <subcellularLocation>
        <location evidence="1">Mitochondrion inner membrane</location>
        <topology evidence="1">Single-pass membrane protein</topology>
    </subcellularLocation>
</comment>
<dbReference type="PANTHER" id="PTHR10510">
    <property type="entry name" value="CYTOCHROME C OXIDASE POLYPEPTIDE 7A"/>
    <property type="match status" value="1"/>
</dbReference>
<comment type="similarity">
    <text evidence="2">Belongs to the cytochrome c oxidase VIIa family.</text>
</comment>
<evidence type="ECO:0000256" key="3">
    <source>
        <dbReference type="ARBA" id="ARBA00022792"/>
    </source>
</evidence>
<keyword evidence="4" id="KW-0809">Transit peptide</keyword>
<gene>
    <name evidence="10 12" type="primary">Cox7a2l</name>
</gene>
<keyword evidence="9" id="KW-1133">Transmembrane helix</keyword>
<evidence type="ECO:0000256" key="7">
    <source>
        <dbReference type="ARBA" id="ARBA00049750"/>
    </source>
</evidence>
<evidence type="ECO:0000313" key="10">
    <source>
        <dbReference type="Ensembl" id="ENSRNOP00000090089.1"/>
    </source>
</evidence>
<dbReference type="GO" id="GO:0006123">
    <property type="term" value="P:mitochondrial electron transport, cytochrome c to oxygen"/>
    <property type="evidence" value="ECO:0007669"/>
    <property type="project" value="InterPro"/>
</dbReference>
<dbReference type="InterPro" id="IPR003177">
    <property type="entry name" value="Cytc_oxidase_su7a_met"/>
</dbReference>
<dbReference type="OrthoDB" id="5966508at2759"/>